<dbReference type="AlphaFoldDB" id="A0A7S2JSH6"/>
<feature type="transmembrane region" description="Helical" evidence="1">
    <location>
        <begin position="137"/>
        <end position="158"/>
    </location>
</feature>
<feature type="transmembrane region" description="Helical" evidence="1">
    <location>
        <begin position="230"/>
        <end position="250"/>
    </location>
</feature>
<feature type="transmembrane region" description="Helical" evidence="1">
    <location>
        <begin position="103"/>
        <end position="125"/>
    </location>
</feature>
<name>A0A7S2JSH6_9STRA</name>
<accession>A0A7S2JSH6</accession>
<keyword evidence="1" id="KW-0812">Transmembrane</keyword>
<sequence length="388" mass="43976">MESSSEWAIWSKSQIASCIAQYAPCFWCCRPEHLHSTDRENLLRLNLLCTVFALAQTGTGIFLIFVLFFMGGTSDAAVGEVTNEQESDNQIKRDFLAPNMWNLVGSTVLLGIIGFFVSAFGLYYRRSVRNVDILGSLRYYWFMVWIIPIELFFAITLFDYHRVTEVWVVHWWTTEEFTWFREQFCSEGTANGKCNGPELYIDQWCINQYNSTDCGAIQDNAQMYMMASSYIFFTINAVWALILTILLYLSHRLLENILTTPIIRESTSKNLPIWLILPIAGCIYTGATLMLSPTAIFFNVGIELKWIAVTYLVSAGTFFITAALGWGIANVPIMSAAHKRRQLFAVHLFICTVVLTIISVSAIFCASLIYSSTFLDLDLSSEEVSLIA</sequence>
<protein>
    <submittedName>
        <fullName evidence="2">Uncharacterized protein</fullName>
    </submittedName>
</protein>
<reference evidence="2" key="1">
    <citation type="submission" date="2021-01" db="EMBL/GenBank/DDBJ databases">
        <authorList>
            <person name="Corre E."/>
            <person name="Pelletier E."/>
            <person name="Niang G."/>
            <person name="Scheremetjew M."/>
            <person name="Finn R."/>
            <person name="Kale V."/>
            <person name="Holt S."/>
            <person name="Cochrane G."/>
            <person name="Meng A."/>
            <person name="Brown T."/>
            <person name="Cohen L."/>
        </authorList>
    </citation>
    <scope>NUCLEOTIDE SEQUENCE</scope>
    <source>
        <strain evidence="2">B650</strain>
    </source>
</reference>
<feature type="transmembrane region" description="Helical" evidence="1">
    <location>
        <begin position="306"/>
        <end position="331"/>
    </location>
</feature>
<keyword evidence="1" id="KW-1133">Transmembrane helix</keyword>
<keyword evidence="1" id="KW-0472">Membrane</keyword>
<feature type="transmembrane region" description="Helical" evidence="1">
    <location>
        <begin position="271"/>
        <end position="300"/>
    </location>
</feature>
<feature type="transmembrane region" description="Helical" evidence="1">
    <location>
        <begin position="45"/>
        <end position="70"/>
    </location>
</feature>
<gene>
    <name evidence="2" type="ORF">LDAN0321_LOCUS809</name>
</gene>
<feature type="transmembrane region" description="Helical" evidence="1">
    <location>
        <begin position="343"/>
        <end position="370"/>
    </location>
</feature>
<dbReference type="EMBL" id="HBGY01001176">
    <property type="protein sequence ID" value="CAD9556347.1"/>
    <property type="molecule type" value="Transcribed_RNA"/>
</dbReference>
<evidence type="ECO:0000256" key="1">
    <source>
        <dbReference type="SAM" id="Phobius"/>
    </source>
</evidence>
<proteinExistence type="predicted"/>
<evidence type="ECO:0000313" key="2">
    <source>
        <dbReference type="EMBL" id="CAD9556347.1"/>
    </source>
</evidence>
<organism evidence="2">
    <name type="scientific">Leptocylindrus danicus</name>
    <dbReference type="NCBI Taxonomy" id="163516"/>
    <lineage>
        <taxon>Eukaryota</taxon>
        <taxon>Sar</taxon>
        <taxon>Stramenopiles</taxon>
        <taxon>Ochrophyta</taxon>
        <taxon>Bacillariophyta</taxon>
        <taxon>Coscinodiscophyceae</taxon>
        <taxon>Chaetocerotophycidae</taxon>
        <taxon>Leptocylindrales</taxon>
        <taxon>Leptocylindraceae</taxon>
        <taxon>Leptocylindrus</taxon>
    </lineage>
</organism>